<dbReference type="Proteomes" id="UP001483337">
    <property type="component" value="Chromosome"/>
</dbReference>
<evidence type="ECO:0000256" key="7">
    <source>
        <dbReference type="ARBA" id="ARBA00022836"/>
    </source>
</evidence>
<dbReference type="InterPro" id="IPR001302">
    <property type="entry name" value="PSI_PsaI"/>
</dbReference>
<keyword evidence="10 11" id="KW-0472">Membrane</keyword>
<proteinExistence type="inferred from homology"/>
<comment type="subcellular location">
    <subcellularLocation>
        <location evidence="2 11">Cellular thylakoid membrane</location>
        <topology evidence="2 11">Single-pass membrane protein</topology>
    </subcellularLocation>
</comment>
<dbReference type="SUPFAM" id="SSF81540">
    <property type="entry name" value="Subunit VIII of photosystem I reaction centre, PsaI"/>
    <property type="match status" value="1"/>
</dbReference>
<evidence type="ECO:0000256" key="8">
    <source>
        <dbReference type="ARBA" id="ARBA00022989"/>
    </source>
</evidence>
<evidence type="ECO:0000256" key="10">
    <source>
        <dbReference type="ARBA" id="ARBA00023136"/>
    </source>
</evidence>
<keyword evidence="13" id="KW-1185">Reference proteome</keyword>
<sequence>MSGSFLPSILAYSSFLPSIFVPLTGLVLPAVVFAFLFSYIEREDIA</sequence>
<dbReference type="Pfam" id="PF00796">
    <property type="entry name" value="PSI_8"/>
    <property type="match status" value="1"/>
</dbReference>
<evidence type="ECO:0000256" key="5">
    <source>
        <dbReference type="ARBA" id="ARBA00022531"/>
    </source>
</evidence>
<evidence type="ECO:0000256" key="3">
    <source>
        <dbReference type="ARBA" id="ARBA00005252"/>
    </source>
</evidence>
<evidence type="ECO:0000313" key="13">
    <source>
        <dbReference type="Proteomes" id="UP001483337"/>
    </source>
</evidence>
<organism evidence="12 13">
    <name type="scientific">Okeanomitos corallinicola TIOX110</name>
    <dbReference type="NCBI Taxonomy" id="3133117"/>
    <lineage>
        <taxon>Bacteria</taxon>
        <taxon>Bacillati</taxon>
        <taxon>Cyanobacteriota</taxon>
        <taxon>Cyanophyceae</taxon>
        <taxon>Nostocales</taxon>
        <taxon>Aphanizomenonaceae</taxon>
        <taxon>Okeanomitos</taxon>
    </lineage>
</organism>
<evidence type="ECO:0000256" key="6">
    <source>
        <dbReference type="ARBA" id="ARBA00022692"/>
    </source>
</evidence>
<dbReference type="InterPro" id="IPR036357">
    <property type="entry name" value="PSI_PsaI_sf"/>
</dbReference>
<evidence type="ECO:0000256" key="11">
    <source>
        <dbReference type="HAMAP-Rule" id="MF_00431"/>
    </source>
</evidence>
<evidence type="ECO:0000256" key="2">
    <source>
        <dbReference type="ARBA" id="ARBA00004376"/>
    </source>
</evidence>
<reference evidence="12 13" key="1">
    <citation type="submission" date="2024-04" db="EMBL/GenBank/DDBJ databases">
        <title>Okeanomitos corallinicola gen. &amp; sp. nov. (Nostocales, Cyanobacteria), a new toxic marine heterocyst-forming cyanobacterium from a coral reef.</title>
        <authorList>
            <person name="Li H."/>
            <person name="Li R."/>
            <person name="Kang J."/>
            <person name="Hii K.S."/>
            <person name="Mohamed H.F."/>
            <person name="Xu X."/>
            <person name="Luo Z."/>
        </authorList>
    </citation>
    <scope>NUCLEOTIDE SEQUENCE [LARGE SCALE GENOMIC DNA]</scope>
    <source>
        <strain evidence="12 13">TIOX110</strain>
    </source>
</reference>
<keyword evidence="6 11" id="KW-0812">Transmembrane</keyword>
<evidence type="ECO:0000256" key="4">
    <source>
        <dbReference type="ARBA" id="ARBA00019929"/>
    </source>
</evidence>
<dbReference type="PANTHER" id="PTHR35775">
    <property type="match status" value="1"/>
</dbReference>
<keyword evidence="8 11" id="KW-1133">Transmembrane helix</keyword>
<keyword evidence="5 11" id="KW-0602">Photosynthesis</keyword>
<dbReference type="HAMAP" id="MF_00431">
    <property type="entry name" value="PSI_PsaI"/>
    <property type="match status" value="1"/>
</dbReference>
<dbReference type="NCBIfam" id="TIGR03052">
    <property type="entry name" value="PS_I_psaI"/>
    <property type="match status" value="1"/>
</dbReference>
<feature type="transmembrane region" description="Helical" evidence="11">
    <location>
        <begin position="20"/>
        <end position="40"/>
    </location>
</feature>
<comment type="similarity">
    <text evidence="3 11">Belongs to the PsaI family.</text>
</comment>
<gene>
    <name evidence="11 12" type="primary">psaI</name>
    <name evidence="12" type="ORF">WJM97_06190</name>
</gene>
<dbReference type="EMBL" id="CP150886">
    <property type="protein sequence ID" value="WZB89269.1"/>
    <property type="molecule type" value="Genomic_DNA"/>
</dbReference>
<evidence type="ECO:0000313" key="12">
    <source>
        <dbReference type="EMBL" id="WZB89269.1"/>
    </source>
</evidence>
<dbReference type="PANTHER" id="PTHR35775:SF2">
    <property type="entry name" value="PHOTOSYSTEM I REACTION CENTER SUBUNIT VIII"/>
    <property type="match status" value="1"/>
</dbReference>
<keyword evidence="9 11" id="KW-0793">Thylakoid</keyword>
<protein>
    <recommendedName>
        <fullName evidence="4 11">Photosystem I reaction center subunit VIII</fullName>
    </recommendedName>
</protein>
<comment type="function">
    <text evidence="1 11">May help in the organization of the PsaL subunit.</text>
</comment>
<accession>A0ABZ2UV49</accession>
<dbReference type="RefSeq" id="WP_353932173.1">
    <property type="nucleotide sequence ID" value="NZ_CP150886.1"/>
</dbReference>
<keyword evidence="7 11" id="KW-0603">Photosystem I</keyword>
<evidence type="ECO:0000256" key="9">
    <source>
        <dbReference type="ARBA" id="ARBA00023078"/>
    </source>
</evidence>
<evidence type="ECO:0000256" key="1">
    <source>
        <dbReference type="ARBA" id="ARBA00003541"/>
    </source>
</evidence>
<name>A0ABZ2UV49_9CYAN</name>